<dbReference type="Pfam" id="PF03125">
    <property type="entry name" value="Sre"/>
    <property type="match status" value="1"/>
</dbReference>
<keyword evidence="4 6" id="KW-1133">Transmembrane helix</keyword>
<keyword evidence="3 6" id="KW-0812">Transmembrane</keyword>
<proteinExistence type="inferred from homology"/>
<dbReference type="OrthoDB" id="5832606at2759"/>
<keyword evidence="5 6" id="KW-0472">Membrane</keyword>
<feature type="transmembrane region" description="Helical" evidence="6">
    <location>
        <begin position="167"/>
        <end position="185"/>
    </location>
</feature>
<gene>
    <name evidence="7" type="ORF">CAMP_LOCUS3427</name>
</gene>
<evidence type="ECO:0000256" key="4">
    <source>
        <dbReference type="ARBA" id="ARBA00022989"/>
    </source>
</evidence>
<evidence type="ECO:0000256" key="1">
    <source>
        <dbReference type="ARBA" id="ARBA00004141"/>
    </source>
</evidence>
<feature type="transmembrane region" description="Helical" evidence="6">
    <location>
        <begin position="256"/>
        <end position="278"/>
    </location>
</feature>
<evidence type="ECO:0008006" key="9">
    <source>
        <dbReference type="Google" id="ProtNLM"/>
    </source>
</evidence>
<name>A0A9P1I9T1_9PELO</name>
<keyword evidence="8" id="KW-1185">Reference proteome</keyword>
<dbReference type="GO" id="GO:0016020">
    <property type="term" value="C:membrane"/>
    <property type="evidence" value="ECO:0007669"/>
    <property type="project" value="UniProtKB-SubCell"/>
</dbReference>
<evidence type="ECO:0000256" key="5">
    <source>
        <dbReference type="ARBA" id="ARBA00023136"/>
    </source>
</evidence>
<dbReference type="GO" id="GO:0007606">
    <property type="term" value="P:sensory perception of chemical stimulus"/>
    <property type="evidence" value="ECO:0007669"/>
    <property type="project" value="InterPro"/>
</dbReference>
<feature type="transmembrane region" description="Helical" evidence="6">
    <location>
        <begin position="28"/>
        <end position="53"/>
    </location>
</feature>
<dbReference type="PANTHER" id="PTHR23128:SF134">
    <property type="entry name" value="F-BOX DOMAIN-CONTAINING PROTEIN-RELATED"/>
    <property type="match status" value="1"/>
</dbReference>
<comment type="subcellular location">
    <subcellularLocation>
        <location evidence="1">Membrane</location>
        <topology evidence="1">Multi-pass membrane protein</topology>
    </subcellularLocation>
</comment>
<dbReference type="Proteomes" id="UP001152747">
    <property type="component" value="Unassembled WGS sequence"/>
</dbReference>
<evidence type="ECO:0000313" key="8">
    <source>
        <dbReference type="Proteomes" id="UP001152747"/>
    </source>
</evidence>
<dbReference type="InterPro" id="IPR004151">
    <property type="entry name" value="7TM_GPCR_serpentine_rcpt_Sre"/>
</dbReference>
<feature type="transmembrane region" description="Helical" evidence="6">
    <location>
        <begin position="65"/>
        <end position="87"/>
    </location>
</feature>
<evidence type="ECO:0000256" key="6">
    <source>
        <dbReference type="SAM" id="Phobius"/>
    </source>
</evidence>
<reference evidence="7" key="1">
    <citation type="submission" date="2022-11" db="EMBL/GenBank/DDBJ databases">
        <authorList>
            <person name="Kikuchi T."/>
        </authorList>
    </citation>
    <scope>NUCLEOTIDE SEQUENCE</scope>
    <source>
        <strain evidence="7">PS1010</strain>
    </source>
</reference>
<evidence type="ECO:0000313" key="7">
    <source>
        <dbReference type="EMBL" id="CAI5440790.1"/>
    </source>
</evidence>
<comment type="caution">
    <text evidence="7">The sequence shown here is derived from an EMBL/GenBank/DDBJ whole genome shotgun (WGS) entry which is preliminary data.</text>
</comment>
<protein>
    <recommendedName>
        <fullName evidence="9">Serpentine Receptor, class E (Epsilon)</fullName>
    </recommendedName>
</protein>
<dbReference type="AlphaFoldDB" id="A0A9P1I9T1"/>
<sequence>MIVLVEEIGRIFFPFFSINEKNYTSPCAIIFILIHVILSIIAAILTVQICLVIKNVHVFHPNMNVIVIAIISQWFELFIAKLLVFPYQLGIITLGDETIEYHNWVTSSTDEIIPVESNKTKIYPLFIYGIFFLHYGFTLVFSVFILTCERACATYFISDYEKKPRSYISISLLFSMHIITLSISFTATFQIIHFTTGIILCSIFIIGAVCIYFFILHFNIRIQKKLEKYDNLNYYSLAIRFQAKENARSLELARKIVLFAALAILSGIFLLSLVVFNMVDVSHVSFIVLLAETSFNLNPLCVIPLGLHSVPAWRDKFVETTPFLKKMRITKTKVESDVTNNVKQSEVYFNQLSEAWK</sequence>
<organism evidence="7 8">
    <name type="scientific">Caenorhabditis angaria</name>
    <dbReference type="NCBI Taxonomy" id="860376"/>
    <lineage>
        <taxon>Eukaryota</taxon>
        <taxon>Metazoa</taxon>
        <taxon>Ecdysozoa</taxon>
        <taxon>Nematoda</taxon>
        <taxon>Chromadorea</taxon>
        <taxon>Rhabditida</taxon>
        <taxon>Rhabditina</taxon>
        <taxon>Rhabditomorpha</taxon>
        <taxon>Rhabditoidea</taxon>
        <taxon>Rhabditidae</taxon>
        <taxon>Peloderinae</taxon>
        <taxon>Caenorhabditis</taxon>
    </lineage>
</organism>
<comment type="similarity">
    <text evidence="2">Belongs to the nematode receptor-like protein sre family.</text>
</comment>
<dbReference type="PANTHER" id="PTHR23128">
    <property type="entry name" value="SERPENTINE RECEPTOR, CLASS E (EPSILON)-RELATED"/>
    <property type="match status" value="1"/>
</dbReference>
<evidence type="ECO:0000256" key="2">
    <source>
        <dbReference type="ARBA" id="ARBA00006803"/>
    </source>
</evidence>
<dbReference type="EMBL" id="CANHGI010000002">
    <property type="protein sequence ID" value="CAI5440790.1"/>
    <property type="molecule type" value="Genomic_DNA"/>
</dbReference>
<feature type="transmembrane region" description="Helical" evidence="6">
    <location>
        <begin position="191"/>
        <end position="215"/>
    </location>
</feature>
<feature type="transmembrane region" description="Helical" evidence="6">
    <location>
        <begin position="125"/>
        <end position="146"/>
    </location>
</feature>
<evidence type="ECO:0000256" key="3">
    <source>
        <dbReference type="ARBA" id="ARBA00022692"/>
    </source>
</evidence>
<accession>A0A9P1I9T1</accession>